<dbReference type="InterPro" id="IPR050117">
    <property type="entry name" value="MAPK"/>
</dbReference>
<dbReference type="GO" id="GO:0005524">
    <property type="term" value="F:ATP binding"/>
    <property type="evidence" value="ECO:0007669"/>
    <property type="project" value="UniProtKB-UniRule"/>
</dbReference>
<keyword evidence="8 15" id="KW-0418">Kinase</keyword>
<comment type="catalytic activity">
    <reaction evidence="11">
        <text>L-seryl-[protein] + ATP = O-phospho-L-seryl-[protein] + ADP + H(+)</text>
        <dbReference type="Rhea" id="RHEA:17989"/>
        <dbReference type="Rhea" id="RHEA-COMP:9863"/>
        <dbReference type="Rhea" id="RHEA-COMP:11604"/>
        <dbReference type="ChEBI" id="CHEBI:15378"/>
        <dbReference type="ChEBI" id="CHEBI:29999"/>
        <dbReference type="ChEBI" id="CHEBI:30616"/>
        <dbReference type="ChEBI" id="CHEBI:83421"/>
        <dbReference type="ChEBI" id="CHEBI:456216"/>
        <dbReference type="EC" id="2.7.11.24"/>
    </reaction>
</comment>
<evidence type="ECO:0000256" key="6">
    <source>
        <dbReference type="ARBA" id="ARBA00022679"/>
    </source>
</evidence>
<reference evidence="15" key="1">
    <citation type="submission" date="2025-08" db="UniProtKB">
        <authorList>
            <consortium name="RefSeq"/>
        </authorList>
    </citation>
    <scope>IDENTIFICATION</scope>
    <source>
        <strain evidence="15">Mau12</strain>
        <tissue evidence="15">Whole Body</tissue>
    </source>
</reference>
<keyword evidence="14" id="KW-1185">Reference proteome</keyword>
<dbReference type="Proteomes" id="UP000515162">
    <property type="component" value="Chromosome 3R"/>
</dbReference>
<dbReference type="Gene3D" id="1.10.510.10">
    <property type="entry name" value="Transferase(Phosphotransferase) domain 1"/>
    <property type="match status" value="1"/>
</dbReference>
<dbReference type="PROSITE" id="PS01351">
    <property type="entry name" value="MAPK"/>
    <property type="match status" value="1"/>
</dbReference>
<dbReference type="InterPro" id="IPR000719">
    <property type="entry name" value="Prot_kinase_dom"/>
</dbReference>
<keyword evidence="9 12" id="KW-0067">ATP-binding</keyword>
<dbReference type="FunFam" id="1.10.510.10:FF:000684">
    <property type="entry name" value="Mitogen-activated protein kinase"/>
    <property type="match status" value="1"/>
</dbReference>
<dbReference type="CDD" id="cd07851">
    <property type="entry name" value="STKc_p38"/>
    <property type="match status" value="1"/>
</dbReference>
<evidence type="ECO:0000256" key="5">
    <source>
        <dbReference type="ARBA" id="ARBA00022553"/>
    </source>
</evidence>
<keyword evidence="7 12" id="KW-0547">Nucleotide-binding</keyword>
<keyword evidence="5" id="KW-0597">Phosphoprotein</keyword>
<dbReference type="GO" id="GO:0005737">
    <property type="term" value="C:cytoplasm"/>
    <property type="evidence" value="ECO:0007669"/>
    <property type="project" value="UniProtKB-ARBA"/>
</dbReference>
<evidence type="ECO:0000256" key="1">
    <source>
        <dbReference type="ARBA" id="ARBA00001946"/>
    </source>
</evidence>
<comment type="similarity">
    <text evidence="2">Belongs to the protein kinase superfamily. CMGC Ser/Thr protein kinase family. MAP kinase subfamily.</text>
</comment>
<evidence type="ECO:0000256" key="8">
    <source>
        <dbReference type="ARBA" id="ARBA00022777"/>
    </source>
</evidence>
<dbReference type="GO" id="GO:0004707">
    <property type="term" value="F:MAP kinase activity"/>
    <property type="evidence" value="ECO:0007669"/>
    <property type="project" value="UniProtKB-EC"/>
</dbReference>
<feature type="binding site" evidence="12">
    <location>
        <position position="49"/>
    </location>
    <ligand>
        <name>ATP</name>
        <dbReference type="ChEBI" id="CHEBI:30616"/>
    </ligand>
</feature>
<dbReference type="PROSITE" id="PS50011">
    <property type="entry name" value="PROTEIN_KINASE_DOM"/>
    <property type="match status" value="1"/>
</dbReference>
<evidence type="ECO:0000256" key="12">
    <source>
        <dbReference type="PROSITE-ProRule" id="PRU10141"/>
    </source>
</evidence>
<dbReference type="GeneID" id="117144846"/>
<dbReference type="InterPro" id="IPR017441">
    <property type="entry name" value="Protein_kinase_ATP_BS"/>
</dbReference>
<comment type="cofactor">
    <cofactor evidence="1">
        <name>Mg(2+)</name>
        <dbReference type="ChEBI" id="CHEBI:18420"/>
    </cofactor>
</comment>
<evidence type="ECO:0000256" key="11">
    <source>
        <dbReference type="ARBA" id="ARBA00048312"/>
    </source>
</evidence>
<evidence type="ECO:0000256" key="2">
    <source>
        <dbReference type="ARBA" id="ARBA00008832"/>
    </source>
</evidence>
<keyword evidence="6" id="KW-0808">Transferase</keyword>
<evidence type="ECO:0000256" key="10">
    <source>
        <dbReference type="ARBA" id="ARBA00047592"/>
    </source>
</evidence>
<dbReference type="PROSITE" id="PS00107">
    <property type="entry name" value="PROTEIN_KINASE_ATP"/>
    <property type="match status" value="1"/>
</dbReference>
<comment type="catalytic activity">
    <reaction evidence="10">
        <text>L-threonyl-[protein] + ATP = O-phospho-L-threonyl-[protein] + ADP + H(+)</text>
        <dbReference type="Rhea" id="RHEA:46608"/>
        <dbReference type="Rhea" id="RHEA-COMP:11060"/>
        <dbReference type="Rhea" id="RHEA-COMP:11605"/>
        <dbReference type="ChEBI" id="CHEBI:15378"/>
        <dbReference type="ChEBI" id="CHEBI:30013"/>
        <dbReference type="ChEBI" id="CHEBI:30616"/>
        <dbReference type="ChEBI" id="CHEBI:61977"/>
        <dbReference type="ChEBI" id="CHEBI:456216"/>
        <dbReference type="EC" id="2.7.11.24"/>
    </reaction>
</comment>
<dbReference type="EC" id="2.7.11.24" evidence="3"/>
<dbReference type="RefSeq" id="XP_033166134.1">
    <property type="nucleotide sequence ID" value="XM_033310243.1"/>
</dbReference>
<organism evidence="14 15">
    <name type="scientific">Drosophila mauritiana</name>
    <name type="common">Fruit fly</name>
    <dbReference type="NCBI Taxonomy" id="7226"/>
    <lineage>
        <taxon>Eukaryota</taxon>
        <taxon>Metazoa</taxon>
        <taxon>Ecdysozoa</taxon>
        <taxon>Arthropoda</taxon>
        <taxon>Hexapoda</taxon>
        <taxon>Insecta</taxon>
        <taxon>Pterygota</taxon>
        <taxon>Neoptera</taxon>
        <taxon>Endopterygota</taxon>
        <taxon>Diptera</taxon>
        <taxon>Brachycera</taxon>
        <taxon>Muscomorpha</taxon>
        <taxon>Ephydroidea</taxon>
        <taxon>Drosophilidae</taxon>
        <taxon>Drosophila</taxon>
        <taxon>Sophophora</taxon>
    </lineage>
</organism>
<proteinExistence type="inferred from homology"/>
<evidence type="ECO:0000259" key="13">
    <source>
        <dbReference type="PROSITE" id="PS50011"/>
    </source>
</evidence>
<accession>A0A6P8KQD6</accession>
<evidence type="ECO:0000256" key="9">
    <source>
        <dbReference type="ARBA" id="ARBA00022840"/>
    </source>
</evidence>
<dbReference type="PANTHER" id="PTHR24055">
    <property type="entry name" value="MITOGEN-ACTIVATED PROTEIN KINASE"/>
    <property type="match status" value="1"/>
</dbReference>
<dbReference type="Gene3D" id="3.30.200.20">
    <property type="entry name" value="Phosphorylase Kinase, domain 1"/>
    <property type="match status" value="1"/>
</dbReference>
<dbReference type="SMART" id="SM00220">
    <property type="entry name" value="S_TKc"/>
    <property type="match status" value="1"/>
</dbReference>
<sequence length="347" mass="40604">MSEFVKVAINERLWEFPDIYEFVCFLGGGSFGQVAKVRLRGTENYVAMKRLMHPFEREEDAKGAYREIRLLKHMNHRNVISLLNVFHPPAHNMMDFQQVYLVTHLMDADLHRYSRSKRMSDHEIRIILYQILRGLKYIHSAGVVHRDLKPCNIAVNGNSEVRILDFGLSRMCADNMTDYVGTLWYRAPEIIFLRGQYTKAIDVWSVGCILAELITGRVLFPGENYPNQIRCLIDIIGTPTREFITGISMEKSRSYLERYPLRQRCDFHHRFMGTDVQAVDLMEKMLEMVPEKRITAAEAMLHPYLRDLIEPHHHAEDTAPVYDQNFENLVLPVKCWKELVANEIRNF</sequence>
<evidence type="ECO:0000313" key="15">
    <source>
        <dbReference type="RefSeq" id="XP_033166134.1"/>
    </source>
</evidence>
<name>A0A6P8KQD6_DROMA</name>
<dbReference type="InterPro" id="IPR003527">
    <property type="entry name" value="MAP_kinase_CS"/>
</dbReference>
<evidence type="ECO:0000256" key="7">
    <source>
        <dbReference type="ARBA" id="ARBA00022741"/>
    </source>
</evidence>
<dbReference type="Pfam" id="PF00069">
    <property type="entry name" value="Pkinase"/>
    <property type="match status" value="1"/>
</dbReference>
<dbReference type="InterPro" id="IPR011009">
    <property type="entry name" value="Kinase-like_dom_sf"/>
</dbReference>
<evidence type="ECO:0000313" key="14">
    <source>
        <dbReference type="Proteomes" id="UP000515162"/>
    </source>
</evidence>
<dbReference type="SUPFAM" id="SSF56112">
    <property type="entry name" value="Protein kinase-like (PK-like)"/>
    <property type="match status" value="1"/>
</dbReference>
<keyword evidence="4" id="KW-0723">Serine/threonine-protein kinase</keyword>
<dbReference type="AlphaFoldDB" id="A0A6P8KQD6"/>
<evidence type="ECO:0000256" key="3">
    <source>
        <dbReference type="ARBA" id="ARBA00012411"/>
    </source>
</evidence>
<gene>
    <name evidence="15" type="primary">LOC117144846</name>
</gene>
<protein>
    <recommendedName>
        <fullName evidence="3">mitogen-activated protein kinase</fullName>
        <ecNumber evidence="3">2.7.11.24</ecNumber>
    </recommendedName>
</protein>
<evidence type="ECO:0000256" key="4">
    <source>
        <dbReference type="ARBA" id="ARBA00022527"/>
    </source>
</evidence>
<feature type="domain" description="Protein kinase" evidence="13">
    <location>
        <begin position="20"/>
        <end position="305"/>
    </location>
</feature>